<evidence type="ECO:0000313" key="5">
    <source>
        <dbReference type="Proteomes" id="UP000634522"/>
    </source>
</evidence>
<dbReference type="SMART" id="SM00829">
    <property type="entry name" value="PKS_ER"/>
    <property type="match status" value="1"/>
</dbReference>
<evidence type="ECO:0000313" key="4">
    <source>
        <dbReference type="EMBL" id="NMF99479.1"/>
    </source>
</evidence>
<dbReference type="Gene3D" id="3.40.50.720">
    <property type="entry name" value="NAD(P)-binding Rossmann-like Domain"/>
    <property type="match status" value="1"/>
</dbReference>
<evidence type="ECO:0000256" key="2">
    <source>
        <dbReference type="ARBA" id="ARBA00023002"/>
    </source>
</evidence>
<name>A0ABX1NJN5_9RHOO</name>
<dbReference type="PANTHER" id="PTHR48106:SF8">
    <property type="entry name" value="OS02G0805600 PROTEIN"/>
    <property type="match status" value="1"/>
</dbReference>
<evidence type="ECO:0000259" key="3">
    <source>
        <dbReference type="SMART" id="SM00829"/>
    </source>
</evidence>
<dbReference type="Proteomes" id="UP000634522">
    <property type="component" value="Unassembled WGS sequence"/>
</dbReference>
<evidence type="ECO:0000256" key="1">
    <source>
        <dbReference type="ARBA" id="ARBA00022857"/>
    </source>
</evidence>
<dbReference type="Pfam" id="PF00107">
    <property type="entry name" value="ADH_zinc_N"/>
    <property type="match status" value="1"/>
</dbReference>
<organism evidence="4 5">
    <name type="scientific">Aromatoleum toluolicum</name>
    <dbReference type="NCBI Taxonomy" id="90060"/>
    <lineage>
        <taxon>Bacteria</taxon>
        <taxon>Pseudomonadati</taxon>
        <taxon>Pseudomonadota</taxon>
        <taxon>Betaproteobacteria</taxon>
        <taxon>Rhodocyclales</taxon>
        <taxon>Rhodocyclaceae</taxon>
        <taxon>Aromatoleum</taxon>
    </lineage>
</organism>
<reference evidence="4 5" key="1">
    <citation type="submission" date="2019-12" db="EMBL/GenBank/DDBJ databases">
        <title>Comparative genomics gives insights into the taxonomy of the Azoarcus-Aromatoleum group and reveals separate origins of nif in the plant-associated Azoarcus and non-plant-associated Aromatoleum sub-groups.</title>
        <authorList>
            <person name="Lafos M."/>
            <person name="Maluk M."/>
            <person name="Batista M."/>
            <person name="Junghare M."/>
            <person name="Carmona M."/>
            <person name="Faoro H."/>
            <person name="Cruz L.M."/>
            <person name="Battistoni F."/>
            <person name="De Souza E."/>
            <person name="Pedrosa F."/>
            <person name="Chen W.-M."/>
            <person name="Poole P.S."/>
            <person name="Dixon R.A."/>
            <person name="James E.K."/>
        </authorList>
    </citation>
    <scope>NUCLEOTIDE SEQUENCE [LARGE SCALE GENOMIC DNA]</scope>
    <source>
        <strain evidence="4 5">T</strain>
    </source>
</reference>
<keyword evidence="2" id="KW-0560">Oxidoreductase</keyword>
<keyword evidence="5" id="KW-1185">Reference proteome</keyword>
<dbReference type="SUPFAM" id="SSF50129">
    <property type="entry name" value="GroES-like"/>
    <property type="match status" value="1"/>
</dbReference>
<dbReference type="InterPro" id="IPR013154">
    <property type="entry name" value="ADH-like_N"/>
</dbReference>
<keyword evidence="1" id="KW-0521">NADP</keyword>
<dbReference type="InterPro" id="IPR020843">
    <property type="entry name" value="ER"/>
</dbReference>
<dbReference type="PANTHER" id="PTHR48106">
    <property type="entry name" value="QUINONE OXIDOREDUCTASE PIG3-RELATED"/>
    <property type="match status" value="1"/>
</dbReference>
<dbReference type="InterPro" id="IPR036291">
    <property type="entry name" value="NAD(P)-bd_dom_sf"/>
</dbReference>
<dbReference type="InterPro" id="IPR014189">
    <property type="entry name" value="Quinone_OxRdtase_PIG3"/>
</dbReference>
<protein>
    <submittedName>
        <fullName evidence="4">Zinc-binding dehydrogenase</fullName>
    </submittedName>
</protein>
<proteinExistence type="predicted"/>
<dbReference type="EMBL" id="WTVS01000045">
    <property type="protein sequence ID" value="NMF99479.1"/>
    <property type="molecule type" value="Genomic_DNA"/>
</dbReference>
<dbReference type="Gene3D" id="3.90.180.10">
    <property type="entry name" value="Medium-chain alcohol dehydrogenases, catalytic domain"/>
    <property type="match status" value="1"/>
</dbReference>
<dbReference type="InterPro" id="IPR011032">
    <property type="entry name" value="GroES-like_sf"/>
</dbReference>
<dbReference type="InterPro" id="IPR013149">
    <property type="entry name" value="ADH-like_C"/>
</dbReference>
<feature type="domain" description="Enoyl reductase (ER)" evidence="3">
    <location>
        <begin position="17"/>
        <end position="330"/>
    </location>
</feature>
<comment type="caution">
    <text evidence="4">The sequence shown here is derived from an EMBL/GenBank/DDBJ whole genome shotgun (WGS) entry which is preliminary data.</text>
</comment>
<accession>A0ABX1NJN5</accession>
<gene>
    <name evidence="4" type="ORF">GPA27_19035</name>
</gene>
<dbReference type="SUPFAM" id="SSF51735">
    <property type="entry name" value="NAD(P)-binding Rossmann-fold domains"/>
    <property type="match status" value="1"/>
</dbReference>
<dbReference type="Pfam" id="PF08240">
    <property type="entry name" value="ADH_N"/>
    <property type="match status" value="1"/>
</dbReference>
<dbReference type="NCBIfam" id="TIGR02824">
    <property type="entry name" value="quinone_pig3"/>
    <property type="match status" value="1"/>
</dbReference>
<sequence>MNSGDVALKRIDHGSGGAADVLRVVDDVCPSPAAGQVLIEVHYAGVNRPDVLQRSGSYPPPTGASPWLGLEVSGVIVAVGEGVTRWRPGDAVCALTPGGGYAEFCVTDARHCLPIPTGVTMLQAAALPENYFTVWANVFDRAGLDAGMSLLVHGGSSGIGLTAIQLGNAFGATVYATAGSGEKLQACVAAGATRAINYRSEDFAAVIARETSGRGVDVVLDMVGAPYVERNLRCLALEGCLLQIAFLEGSHFDFDATPIMLRRLTLTGSTLRARSDDQKADIARRLEAAVWPLLEQGKCLPVIHSVFPLADAGAAHALMESSRHIGKIMLSVKEHANETR</sequence>
<dbReference type="CDD" id="cd05276">
    <property type="entry name" value="p53_inducible_oxidoreductase"/>
    <property type="match status" value="1"/>
</dbReference>